<evidence type="ECO:0000256" key="1">
    <source>
        <dbReference type="ARBA" id="ARBA00010555"/>
    </source>
</evidence>
<dbReference type="InterPro" id="IPR004593">
    <property type="entry name" value="SbcD"/>
</dbReference>
<keyword evidence="4 7" id="KW-0540">Nuclease</keyword>
<dbReference type="STRING" id="1400863.BN873_210070"/>
<dbReference type="OrthoDB" id="9773856at2"/>
<accession>W6M5D7</accession>
<keyword evidence="7" id="KW-0233">DNA recombination</keyword>
<name>W6M5D7_9GAMM</name>
<evidence type="ECO:0000256" key="4">
    <source>
        <dbReference type="ARBA" id="ARBA00022722"/>
    </source>
</evidence>
<dbReference type="PANTHER" id="PTHR30337">
    <property type="entry name" value="COMPONENT OF ATP-DEPENDENT DSDNA EXONUCLEASE"/>
    <property type="match status" value="1"/>
</dbReference>
<dbReference type="AlphaFoldDB" id="W6M5D7"/>
<keyword evidence="6 7" id="KW-0269">Exonuclease</keyword>
<dbReference type="InterPro" id="IPR041796">
    <property type="entry name" value="Mre11_N"/>
</dbReference>
<evidence type="ECO:0000313" key="11">
    <source>
        <dbReference type="Proteomes" id="UP000035760"/>
    </source>
</evidence>
<dbReference type="EMBL" id="CBTJ020000027">
    <property type="protein sequence ID" value="CDI01849.1"/>
    <property type="molecule type" value="Genomic_DNA"/>
</dbReference>
<comment type="caution">
    <text evidence="10">The sequence shown here is derived from an EMBL/GenBank/DDBJ whole genome shotgun (WGS) entry which is preliminary data.</text>
</comment>
<dbReference type="GO" id="GO:0006310">
    <property type="term" value="P:DNA recombination"/>
    <property type="evidence" value="ECO:0007669"/>
    <property type="project" value="UniProtKB-KW"/>
</dbReference>
<dbReference type="RefSeq" id="WP_048671338.1">
    <property type="nucleotide sequence ID" value="NZ_CBTJ020000027.1"/>
</dbReference>
<dbReference type="PANTHER" id="PTHR30337:SF0">
    <property type="entry name" value="NUCLEASE SBCCD SUBUNIT D"/>
    <property type="match status" value="1"/>
</dbReference>
<evidence type="ECO:0000256" key="5">
    <source>
        <dbReference type="ARBA" id="ARBA00022801"/>
    </source>
</evidence>
<keyword evidence="7" id="KW-0255">Endonuclease</keyword>
<dbReference type="NCBIfam" id="TIGR00619">
    <property type="entry name" value="sbcd"/>
    <property type="match status" value="1"/>
</dbReference>
<evidence type="ECO:0000313" key="10">
    <source>
        <dbReference type="EMBL" id="CDI01849.1"/>
    </source>
</evidence>
<feature type="domain" description="Calcineurin-like phosphoesterase" evidence="8">
    <location>
        <begin position="1"/>
        <end position="232"/>
    </location>
</feature>
<evidence type="ECO:0000256" key="2">
    <source>
        <dbReference type="ARBA" id="ARBA00011322"/>
    </source>
</evidence>
<keyword evidence="5 7" id="KW-0378">Hydrolase</keyword>
<dbReference type="InterPro" id="IPR050535">
    <property type="entry name" value="DNA_Repair-Maintenance_Comp"/>
</dbReference>
<sequence length="414" mass="46109">MRLLHTADWHLGQTFHQFERGYEHQRFLDWLLETLAAEEIDALLIAGDIFDNTNPSAVAQRQLYRFLAAAKQRLPRLDIVIIAGNHDSGGRLEAPVPLLEGFDITVIGHTTRDPAGAVELNRLVIPLHDSDGAIAAWCLAIPFLRPGDVPRVAIDGDPYLQGIKALYQQTMEWAVNRQKPGQAIIALGHCHMTGGQLSEESERRILIGGSEALPVSLFDPAMTYVALGHLHRAQRVGGQERVRYSGSPLPMSFAEIHYPHQVIRVDLEGGLLREIKPISIPRFVELLRVPAQPAPPNEVLDQLAALDLADAPLETQPYLEARVLFNSPESGLRTRIEAALDGKPVRFARIESNYRIETGRPGADNPQSLDELERLQPDEIFKKLHLQQYSTEPSSDLLEAFRELLLAPDEEANP</sequence>
<dbReference type="Gene3D" id="3.60.21.10">
    <property type="match status" value="1"/>
</dbReference>
<reference evidence="10" key="1">
    <citation type="submission" date="2013-07" db="EMBL/GenBank/DDBJ databases">
        <authorList>
            <person name="McIlroy S."/>
        </authorList>
    </citation>
    <scope>NUCLEOTIDE SEQUENCE [LARGE SCALE GENOMIC DNA]</scope>
    <source>
        <strain evidence="10">Run_A_D11</strain>
    </source>
</reference>
<organism evidence="10 11">
    <name type="scientific">Candidatus Competibacter denitrificans Run_A_D11</name>
    <dbReference type="NCBI Taxonomy" id="1400863"/>
    <lineage>
        <taxon>Bacteria</taxon>
        <taxon>Pseudomonadati</taxon>
        <taxon>Pseudomonadota</taxon>
        <taxon>Gammaproteobacteria</taxon>
        <taxon>Candidatus Competibacteraceae</taxon>
        <taxon>Candidatus Competibacter</taxon>
    </lineage>
</organism>
<evidence type="ECO:0000259" key="9">
    <source>
        <dbReference type="Pfam" id="PF12320"/>
    </source>
</evidence>
<dbReference type="Proteomes" id="UP000035760">
    <property type="component" value="Unassembled WGS sequence"/>
</dbReference>
<dbReference type="CDD" id="cd00840">
    <property type="entry name" value="MPP_Mre11_N"/>
    <property type="match status" value="1"/>
</dbReference>
<comment type="subunit">
    <text evidence="2 7">Heterodimer of SbcC and SbcD.</text>
</comment>
<dbReference type="InterPro" id="IPR029052">
    <property type="entry name" value="Metallo-depent_PP-like"/>
</dbReference>
<comment type="similarity">
    <text evidence="1 7">Belongs to the SbcD family.</text>
</comment>
<dbReference type="Pfam" id="PF00149">
    <property type="entry name" value="Metallophos"/>
    <property type="match status" value="1"/>
</dbReference>
<evidence type="ECO:0000256" key="3">
    <source>
        <dbReference type="ARBA" id="ARBA00013365"/>
    </source>
</evidence>
<evidence type="ECO:0000256" key="7">
    <source>
        <dbReference type="RuleBase" id="RU363069"/>
    </source>
</evidence>
<dbReference type="SUPFAM" id="SSF56300">
    <property type="entry name" value="Metallo-dependent phosphatases"/>
    <property type="match status" value="1"/>
</dbReference>
<evidence type="ECO:0000259" key="8">
    <source>
        <dbReference type="Pfam" id="PF00149"/>
    </source>
</evidence>
<reference evidence="10" key="2">
    <citation type="submission" date="2014-03" db="EMBL/GenBank/DDBJ databases">
        <title>Candidatus Competibacter-lineage genomes retrieved from metagenomes reveal functional metabolic diversity.</title>
        <authorList>
            <person name="McIlroy S.J."/>
            <person name="Albertsen M."/>
            <person name="Andresen E.K."/>
            <person name="Saunders A.M."/>
            <person name="Kristiansen R."/>
            <person name="Stokholm-Bjerregaard M."/>
            <person name="Nielsen K.L."/>
            <person name="Nielsen P.H."/>
        </authorList>
    </citation>
    <scope>NUCLEOTIDE SEQUENCE</scope>
    <source>
        <strain evidence="10">Run_A_D11</strain>
    </source>
</reference>
<dbReference type="Pfam" id="PF12320">
    <property type="entry name" value="SbcD_C"/>
    <property type="match status" value="1"/>
</dbReference>
<dbReference type="InterPro" id="IPR026843">
    <property type="entry name" value="SbcD_C"/>
</dbReference>
<gene>
    <name evidence="7" type="primary">sbcD</name>
    <name evidence="10" type="ORF">BN873_210070</name>
</gene>
<dbReference type="InterPro" id="IPR004843">
    <property type="entry name" value="Calcineurin-like_PHP"/>
</dbReference>
<feature type="domain" description="Nuclease SbcCD subunit D C-terminal" evidence="9">
    <location>
        <begin position="282"/>
        <end position="386"/>
    </location>
</feature>
<comment type="function">
    <text evidence="7">SbcCD cleaves DNA hairpin structures. These structures can inhibit DNA replication and are intermediates in certain DNA recombination reactions. The complex acts as a 3'-&gt;5' double strand exonuclease that can open hairpins. It also has a 5' single-strand endonuclease activity.</text>
</comment>
<protein>
    <recommendedName>
        <fullName evidence="3 7">Nuclease SbcCD subunit D</fullName>
    </recommendedName>
</protein>
<keyword evidence="11" id="KW-1185">Reference proteome</keyword>
<dbReference type="GO" id="GO:0006260">
    <property type="term" value="P:DNA replication"/>
    <property type="evidence" value="ECO:0007669"/>
    <property type="project" value="UniProtKB-KW"/>
</dbReference>
<dbReference type="GO" id="GO:0008408">
    <property type="term" value="F:3'-5' exonuclease activity"/>
    <property type="evidence" value="ECO:0007669"/>
    <property type="project" value="InterPro"/>
</dbReference>
<proteinExistence type="inferred from homology"/>
<evidence type="ECO:0000256" key="6">
    <source>
        <dbReference type="ARBA" id="ARBA00022839"/>
    </source>
</evidence>
<dbReference type="GO" id="GO:0004519">
    <property type="term" value="F:endonuclease activity"/>
    <property type="evidence" value="ECO:0007669"/>
    <property type="project" value="UniProtKB-KW"/>
</dbReference>
<keyword evidence="7" id="KW-0235">DNA replication</keyword>